<evidence type="ECO:0000313" key="3">
    <source>
        <dbReference type="Proteomes" id="UP000004218"/>
    </source>
</evidence>
<name>E0DFV9_9CORY</name>
<sequence>MLAACLSTPNGVDNPWWSGISHPTRDIFVFLICCRGGNASIRWGLFINDYCERVGHMAEENVVSIAFADSSKAYQAFTEIKNLSTAGALQLKSGAIVVRDTEGKLSFPDGVDQVTGTGFAGGGLIGMLVGILGGPLGMLLGWGSGALIGGALDVGRASATNEVLGEFSRALPVDSTAVIAEVVEPSELPLDDVVSKLGGTIVRRPVSEVVAELEAAEAAAEAAQAEARRVVRERKKAEYKEALEDRKAAVEKRWEELKGKFR</sequence>
<proteinExistence type="predicted"/>
<organism evidence="2 3">
    <name type="scientific">Corynebacterium matruchotii ATCC 14266</name>
    <dbReference type="NCBI Taxonomy" id="553207"/>
    <lineage>
        <taxon>Bacteria</taxon>
        <taxon>Bacillati</taxon>
        <taxon>Actinomycetota</taxon>
        <taxon>Actinomycetes</taxon>
        <taxon>Mycobacteriales</taxon>
        <taxon>Corynebacteriaceae</taxon>
        <taxon>Corynebacterium</taxon>
    </lineage>
</organism>
<accession>E0DFV9</accession>
<feature type="coiled-coil region" evidence="1">
    <location>
        <begin position="206"/>
        <end position="260"/>
    </location>
</feature>
<dbReference type="AlphaFoldDB" id="E0DFV9"/>
<comment type="caution">
    <text evidence="2">The sequence shown here is derived from an EMBL/GenBank/DDBJ whole genome shotgun (WGS) entry which is preliminary data.</text>
</comment>
<keyword evidence="3" id="KW-1185">Reference proteome</keyword>
<gene>
    <name evidence="2" type="ORF">HMPREF0299_6753</name>
</gene>
<evidence type="ECO:0000313" key="2">
    <source>
        <dbReference type="EMBL" id="EFM48946.1"/>
    </source>
</evidence>
<evidence type="ECO:0008006" key="4">
    <source>
        <dbReference type="Google" id="ProtNLM"/>
    </source>
</evidence>
<dbReference type="STRING" id="553207.HMPREF0299_6753"/>
<dbReference type="Proteomes" id="UP000004218">
    <property type="component" value="Unassembled WGS sequence"/>
</dbReference>
<protein>
    <recommendedName>
        <fullName evidence="4">DUF1269 domain-containing protein</fullName>
    </recommendedName>
</protein>
<dbReference type="eggNOG" id="COG4803">
    <property type="taxonomic scope" value="Bacteria"/>
</dbReference>
<dbReference type="EMBL" id="ACSH02000005">
    <property type="protein sequence ID" value="EFM48946.1"/>
    <property type="molecule type" value="Genomic_DNA"/>
</dbReference>
<reference evidence="2" key="1">
    <citation type="submission" date="2010-08" db="EMBL/GenBank/DDBJ databases">
        <authorList>
            <person name="Harkins D.M."/>
            <person name="Madupu R."/>
            <person name="Durkin A.S."/>
            <person name="Torralba M."/>
            <person name="Methe B."/>
            <person name="Sutton G.G."/>
            <person name="Nelson K.E."/>
        </authorList>
    </citation>
    <scope>NUCLEOTIDE SEQUENCE [LARGE SCALE GENOMIC DNA]</scope>
    <source>
        <strain evidence="2">ATCC 14266</strain>
    </source>
</reference>
<keyword evidence="1" id="KW-0175">Coiled coil</keyword>
<evidence type="ECO:0000256" key="1">
    <source>
        <dbReference type="SAM" id="Coils"/>
    </source>
</evidence>